<keyword evidence="1" id="KW-1133">Transmembrane helix</keyword>
<name>A0A2P2PQ31_RHIMU</name>
<dbReference type="EMBL" id="GGEC01076352">
    <property type="protein sequence ID" value="MBX56836.1"/>
    <property type="molecule type" value="Transcribed_RNA"/>
</dbReference>
<dbReference type="AlphaFoldDB" id="A0A2P2PQ31"/>
<sequence>MHLLFHSMILFARIFICMQYLSVKKKKKFFVLYKSQLLL</sequence>
<accession>A0A2P2PQ31</accession>
<evidence type="ECO:0000313" key="2">
    <source>
        <dbReference type="EMBL" id="MBX56836.1"/>
    </source>
</evidence>
<evidence type="ECO:0000256" key="1">
    <source>
        <dbReference type="SAM" id="Phobius"/>
    </source>
</evidence>
<protein>
    <submittedName>
        <fullName evidence="2">Uncharacterized protein</fullName>
    </submittedName>
</protein>
<keyword evidence="1" id="KW-0812">Transmembrane</keyword>
<keyword evidence="1" id="KW-0472">Membrane</keyword>
<reference evidence="2" key="1">
    <citation type="submission" date="2018-02" db="EMBL/GenBank/DDBJ databases">
        <title>Rhizophora mucronata_Transcriptome.</title>
        <authorList>
            <person name="Meera S.P."/>
            <person name="Sreeshan A."/>
            <person name="Augustine A."/>
        </authorList>
    </citation>
    <scope>NUCLEOTIDE SEQUENCE</scope>
    <source>
        <tissue evidence="2">Leaf</tissue>
    </source>
</reference>
<organism evidence="2">
    <name type="scientific">Rhizophora mucronata</name>
    <name type="common">Asiatic mangrove</name>
    <dbReference type="NCBI Taxonomy" id="61149"/>
    <lineage>
        <taxon>Eukaryota</taxon>
        <taxon>Viridiplantae</taxon>
        <taxon>Streptophyta</taxon>
        <taxon>Embryophyta</taxon>
        <taxon>Tracheophyta</taxon>
        <taxon>Spermatophyta</taxon>
        <taxon>Magnoliopsida</taxon>
        <taxon>eudicotyledons</taxon>
        <taxon>Gunneridae</taxon>
        <taxon>Pentapetalae</taxon>
        <taxon>rosids</taxon>
        <taxon>fabids</taxon>
        <taxon>Malpighiales</taxon>
        <taxon>Rhizophoraceae</taxon>
        <taxon>Rhizophora</taxon>
    </lineage>
</organism>
<proteinExistence type="predicted"/>
<feature type="transmembrane region" description="Helical" evidence="1">
    <location>
        <begin position="6"/>
        <end position="23"/>
    </location>
</feature>